<reference evidence="1 2" key="1">
    <citation type="submission" date="2023-12" db="EMBL/GenBank/DDBJ databases">
        <title>Thiobacillus sedimentum sp. nov., a chemolithoautotrophic sulfur-oxidizing bacterium isolated from freshwater sediment.</title>
        <authorList>
            <person name="Luo J."/>
            <person name="Dai C."/>
        </authorList>
    </citation>
    <scope>NUCLEOTIDE SEQUENCE [LARGE SCALE GENOMIC DNA]</scope>
    <source>
        <strain evidence="1 2">SCUT-2</strain>
    </source>
</reference>
<proteinExistence type="predicted"/>
<evidence type="ECO:0000313" key="1">
    <source>
        <dbReference type="EMBL" id="WRS38255.1"/>
    </source>
</evidence>
<protein>
    <submittedName>
        <fullName evidence="1">Uncharacterized protein</fullName>
    </submittedName>
</protein>
<evidence type="ECO:0000313" key="2">
    <source>
        <dbReference type="Proteomes" id="UP001334732"/>
    </source>
</evidence>
<dbReference type="Proteomes" id="UP001334732">
    <property type="component" value="Chromosome"/>
</dbReference>
<sequence>MNMTDAGAMHDCCNDAKTAAKTGKPCKPAQPCQSMGQFFPIMEQGVLPQNPASSVRFPRFADITFSFDPAATWRPPTQL</sequence>
<accession>A0ABZ1CGM3</accession>
<dbReference type="RefSeq" id="WP_296657407.1">
    <property type="nucleotide sequence ID" value="NZ_CP141769.1"/>
</dbReference>
<name>A0ABZ1CGM3_9PROT</name>
<dbReference type="EMBL" id="CP141769">
    <property type="protein sequence ID" value="WRS38255.1"/>
    <property type="molecule type" value="Genomic_DNA"/>
</dbReference>
<organism evidence="1 2">
    <name type="scientific">Thiobacillus sedimenti</name>
    <dbReference type="NCBI Taxonomy" id="3110231"/>
    <lineage>
        <taxon>Bacteria</taxon>
        <taxon>Pseudomonadati</taxon>
        <taxon>Pseudomonadota</taxon>
        <taxon>Betaproteobacteria</taxon>
        <taxon>Nitrosomonadales</taxon>
        <taxon>Thiobacillaceae</taxon>
        <taxon>Thiobacillus</taxon>
    </lineage>
</organism>
<gene>
    <name evidence="1" type="ORF">VA613_09545</name>
</gene>
<keyword evidence="2" id="KW-1185">Reference proteome</keyword>